<dbReference type="RefSeq" id="WP_006005921.1">
    <property type="nucleotide sequence ID" value="NZ_DS996355.1"/>
</dbReference>
<comment type="caution">
    <text evidence="3">The sequence shown here is derived from an EMBL/GenBank/DDBJ whole genome shotgun (WGS) entry which is preliminary data.</text>
</comment>
<dbReference type="AlphaFoldDB" id="B6WTA5"/>
<dbReference type="GO" id="GO:0009294">
    <property type="term" value="P:DNA-mediated transformation"/>
    <property type="evidence" value="ECO:0007669"/>
    <property type="project" value="InterPro"/>
</dbReference>
<reference evidence="3 4" key="2">
    <citation type="submission" date="2008-10" db="EMBL/GenBank/DDBJ databases">
        <authorList>
            <person name="Fulton L."/>
            <person name="Clifton S."/>
            <person name="Fulton B."/>
            <person name="Xu J."/>
            <person name="Minx P."/>
            <person name="Pepin K.H."/>
            <person name="Johnson M."/>
            <person name="Bhonagiri V."/>
            <person name="Nash W.E."/>
            <person name="Mardis E.R."/>
            <person name="Wilson R.K."/>
        </authorList>
    </citation>
    <scope>NUCLEOTIDE SEQUENCE [LARGE SCALE GENOMIC DNA]</scope>
    <source>
        <strain evidence="3 4">ATCC 29098</strain>
    </source>
</reference>
<accession>B6WTA5</accession>
<organism evidence="3 4">
    <name type="scientific">Desulfovibrio piger ATCC 29098</name>
    <dbReference type="NCBI Taxonomy" id="411464"/>
    <lineage>
        <taxon>Bacteria</taxon>
        <taxon>Pseudomonadati</taxon>
        <taxon>Thermodesulfobacteriota</taxon>
        <taxon>Desulfovibrionia</taxon>
        <taxon>Desulfovibrionales</taxon>
        <taxon>Desulfovibrionaceae</taxon>
        <taxon>Desulfovibrio</taxon>
    </lineage>
</organism>
<dbReference type="SUPFAM" id="SSF102405">
    <property type="entry name" value="MCP/YpsA-like"/>
    <property type="match status" value="1"/>
</dbReference>
<evidence type="ECO:0000256" key="1">
    <source>
        <dbReference type="ARBA" id="ARBA00006525"/>
    </source>
</evidence>
<dbReference type="EMBL" id="ABXU01000030">
    <property type="protein sequence ID" value="EEB33795.1"/>
    <property type="molecule type" value="Genomic_DNA"/>
</dbReference>
<dbReference type="eggNOG" id="COG0758">
    <property type="taxonomic scope" value="Bacteria"/>
</dbReference>
<sequence length="233" mass="25037">MPTLRKTISPLPPISVREIFLKNGKAQKIYCMGNLKLLNIPGAGFCGSRKVSPAGISVAEDCAVQIAQSGYPVISGYAAGVDMTAHTAALAAGGTTVIVLPEGIDHFRIKKEIAEFWDWNRILVISPFDPEMRWTVYRAMGRNHVIVALSRAMIVIEAGEKGGTLAAGLASLKAQCPLFVVDYGENDYAVGNRVLLQKGGRSLKKSIKTNRASLGAVLTCLRGEVLQEQLSLL</sequence>
<gene>
    <name evidence="3" type="ORF">DESPIG_01310</name>
</gene>
<evidence type="ECO:0000259" key="2">
    <source>
        <dbReference type="Pfam" id="PF02481"/>
    </source>
</evidence>
<feature type="domain" description="Smf/DprA SLOG" evidence="2">
    <location>
        <begin position="26"/>
        <end position="203"/>
    </location>
</feature>
<dbReference type="Gene3D" id="3.40.50.450">
    <property type="match status" value="1"/>
</dbReference>
<evidence type="ECO:0000313" key="4">
    <source>
        <dbReference type="Proteomes" id="UP000003676"/>
    </source>
</evidence>
<dbReference type="InterPro" id="IPR003488">
    <property type="entry name" value="DprA"/>
</dbReference>
<comment type="similarity">
    <text evidence="1">Belongs to the DprA/Smf family.</text>
</comment>
<protein>
    <submittedName>
        <fullName evidence="3">Putative DNA protecting protein DprA</fullName>
    </submittedName>
</protein>
<dbReference type="PANTHER" id="PTHR43022:SF1">
    <property type="entry name" value="PROTEIN SMF"/>
    <property type="match status" value="1"/>
</dbReference>
<dbReference type="OrthoDB" id="9785707at2"/>
<proteinExistence type="inferred from homology"/>
<dbReference type="Proteomes" id="UP000003676">
    <property type="component" value="Unassembled WGS sequence"/>
</dbReference>
<dbReference type="PANTHER" id="PTHR43022">
    <property type="entry name" value="PROTEIN SMF"/>
    <property type="match status" value="1"/>
</dbReference>
<evidence type="ECO:0000313" key="3">
    <source>
        <dbReference type="EMBL" id="EEB33795.1"/>
    </source>
</evidence>
<name>B6WTA5_9BACT</name>
<dbReference type="Pfam" id="PF02481">
    <property type="entry name" value="DNA_processg_A"/>
    <property type="match status" value="1"/>
</dbReference>
<dbReference type="InterPro" id="IPR057666">
    <property type="entry name" value="DrpA_SLOG"/>
</dbReference>
<reference evidence="3 4" key="1">
    <citation type="submission" date="2008-10" db="EMBL/GenBank/DDBJ databases">
        <title>Draft genome sequence of Desulvovibrio piger (ATCC 29098).</title>
        <authorList>
            <person name="Sudarsanam P."/>
            <person name="Ley R."/>
            <person name="Guruge J."/>
            <person name="Turnbaugh P.J."/>
            <person name="Mahowald M."/>
            <person name="Liep D."/>
            <person name="Gordon J."/>
        </authorList>
    </citation>
    <scope>NUCLEOTIDE SEQUENCE [LARGE SCALE GENOMIC DNA]</scope>
    <source>
        <strain evidence="3 4">ATCC 29098</strain>
    </source>
</reference>
<dbReference type="HOGENOM" id="CLU_1110827_0_0_7"/>